<dbReference type="InterPro" id="IPR003593">
    <property type="entry name" value="AAA+_ATPase"/>
</dbReference>
<evidence type="ECO:0000259" key="5">
    <source>
        <dbReference type="PROSITE" id="PS51123"/>
    </source>
</evidence>
<evidence type="ECO:0000256" key="2">
    <source>
        <dbReference type="ARBA" id="ARBA00023136"/>
    </source>
</evidence>
<accession>W9V7F7</accession>
<evidence type="ECO:0000313" key="7">
    <source>
        <dbReference type="Proteomes" id="UP000019460"/>
    </source>
</evidence>
<dbReference type="OrthoDB" id="9780149at2"/>
<dbReference type="InterPro" id="IPR036737">
    <property type="entry name" value="OmpA-like_sf"/>
</dbReference>
<feature type="region of interest" description="Disordered" evidence="4">
    <location>
        <begin position="299"/>
        <end position="371"/>
    </location>
</feature>
<feature type="domain" description="OmpA-like" evidence="5">
    <location>
        <begin position="579"/>
        <end position="698"/>
    </location>
</feature>
<keyword evidence="7" id="KW-1185">Reference proteome</keyword>
<dbReference type="Gene3D" id="3.30.1330.60">
    <property type="entry name" value="OmpA-like domain"/>
    <property type="match status" value="1"/>
</dbReference>
<protein>
    <submittedName>
        <fullName evidence="6">General secretion pathway protein A</fullName>
    </submittedName>
</protein>
<dbReference type="InterPro" id="IPR049945">
    <property type="entry name" value="AAA_22"/>
</dbReference>
<gene>
    <name evidence="6" type="ORF">D779_1430</name>
</gene>
<evidence type="ECO:0000256" key="3">
    <source>
        <dbReference type="PROSITE-ProRule" id="PRU00473"/>
    </source>
</evidence>
<dbReference type="SMART" id="SM00382">
    <property type="entry name" value="AAA"/>
    <property type="match status" value="1"/>
</dbReference>
<dbReference type="SUPFAM" id="SSF52540">
    <property type="entry name" value="P-loop containing nucleoside triphosphate hydrolases"/>
    <property type="match status" value="1"/>
</dbReference>
<dbReference type="PANTHER" id="PTHR35894:SF1">
    <property type="entry name" value="PHOSPHORIBULOKINASE _ URIDINE KINASE FAMILY"/>
    <property type="match status" value="1"/>
</dbReference>
<dbReference type="Gene3D" id="3.40.50.300">
    <property type="entry name" value="P-loop containing nucleotide triphosphate hydrolases"/>
    <property type="match status" value="1"/>
</dbReference>
<evidence type="ECO:0000256" key="4">
    <source>
        <dbReference type="SAM" id="MobiDB-lite"/>
    </source>
</evidence>
<dbReference type="GO" id="GO:0016020">
    <property type="term" value="C:membrane"/>
    <property type="evidence" value="ECO:0007669"/>
    <property type="project" value="UniProtKB-SubCell"/>
</dbReference>
<feature type="region of interest" description="Disordered" evidence="4">
    <location>
        <begin position="440"/>
        <end position="563"/>
    </location>
</feature>
<keyword evidence="2 3" id="KW-0472">Membrane</keyword>
<comment type="subcellular location">
    <subcellularLocation>
        <location evidence="1">Membrane</location>
    </subcellularLocation>
</comment>
<dbReference type="InterPro" id="IPR052026">
    <property type="entry name" value="ExeA_AAA_ATPase_DNA-bind"/>
</dbReference>
<organism evidence="6 7">
    <name type="scientific">Imhoffiella purpurea</name>
    <dbReference type="NCBI Taxonomy" id="1249627"/>
    <lineage>
        <taxon>Bacteria</taxon>
        <taxon>Pseudomonadati</taxon>
        <taxon>Pseudomonadota</taxon>
        <taxon>Gammaproteobacteria</taxon>
        <taxon>Chromatiales</taxon>
        <taxon>Chromatiaceae</taxon>
        <taxon>Imhoffiella</taxon>
    </lineage>
</organism>
<dbReference type="STRING" id="1249627.D779_1430"/>
<dbReference type="PROSITE" id="PS51123">
    <property type="entry name" value="OMPA_2"/>
    <property type="match status" value="1"/>
</dbReference>
<comment type="caution">
    <text evidence="6">The sequence shown here is derived from an EMBL/GenBank/DDBJ whole genome shotgun (WGS) entry which is preliminary data.</text>
</comment>
<dbReference type="InterPro" id="IPR006664">
    <property type="entry name" value="OMP_bac"/>
</dbReference>
<dbReference type="SUPFAM" id="SSF103088">
    <property type="entry name" value="OmpA-like"/>
    <property type="match status" value="1"/>
</dbReference>
<feature type="compositionally biased region" description="Basic and acidic residues" evidence="4">
    <location>
        <begin position="328"/>
        <end position="358"/>
    </location>
</feature>
<dbReference type="EMBL" id="AONC01000027">
    <property type="protein sequence ID" value="EXJ15334.1"/>
    <property type="molecule type" value="Genomic_DNA"/>
</dbReference>
<dbReference type="Pfam" id="PF00691">
    <property type="entry name" value="OmpA"/>
    <property type="match status" value="1"/>
</dbReference>
<dbReference type="InterPro" id="IPR027417">
    <property type="entry name" value="P-loop_NTPase"/>
</dbReference>
<reference evidence="6 7" key="1">
    <citation type="submission" date="2012-11" db="EMBL/GenBank/DDBJ databases">
        <title>Genome assembly of Thiorhodococcus sp. AK35.</title>
        <authorList>
            <person name="Nupur N."/>
            <person name="Khatri I."/>
            <person name="Subramanian S."/>
            <person name="Pinnaka A."/>
        </authorList>
    </citation>
    <scope>NUCLEOTIDE SEQUENCE [LARGE SCALE GENOMIC DNA]</scope>
    <source>
        <strain evidence="6 7">AK35</strain>
    </source>
</reference>
<evidence type="ECO:0000256" key="1">
    <source>
        <dbReference type="ARBA" id="ARBA00004370"/>
    </source>
</evidence>
<dbReference type="GO" id="GO:0016887">
    <property type="term" value="F:ATP hydrolysis activity"/>
    <property type="evidence" value="ECO:0007669"/>
    <property type="project" value="InterPro"/>
</dbReference>
<dbReference type="Pfam" id="PF13401">
    <property type="entry name" value="AAA_22"/>
    <property type="match status" value="1"/>
</dbReference>
<feature type="region of interest" description="Disordered" evidence="4">
    <location>
        <begin position="696"/>
        <end position="727"/>
    </location>
</feature>
<dbReference type="PANTHER" id="PTHR35894">
    <property type="entry name" value="GENERAL SECRETION PATHWAY PROTEIN A-RELATED"/>
    <property type="match status" value="1"/>
</dbReference>
<evidence type="ECO:0000313" key="6">
    <source>
        <dbReference type="EMBL" id="EXJ15334.1"/>
    </source>
</evidence>
<dbReference type="eggNOG" id="COG2885">
    <property type="taxonomic scope" value="Bacteria"/>
</dbReference>
<dbReference type="RefSeq" id="WP_052347999.1">
    <property type="nucleotide sequence ID" value="NZ_AONC01000027.1"/>
</dbReference>
<dbReference type="eggNOG" id="COG3267">
    <property type="taxonomic scope" value="Bacteria"/>
</dbReference>
<dbReference type="PRINTS" id="PR01021">
    <property type="entry name" value="OMPADOMAIN"/>
</dbReference>
<dbReference type="Proteomes" id="UP000019460">
    <property type="component" value="Unassembled WGS sequence"/>
</dbReference>
<proteinExistence type="predicted"/>
<name>W9V7F7_9GAMM</name>
<dbReference type="CDD" id="cd07185">
    <property type="entry name" value="OmpA_C-like"/>
    <property type="match status" value="1"/>
</dbReference>
<feature type="compositionally biased region" description="Polar residues" evidence="4">
    <location>
        <begin position="520"/>
        <end position="531"/>
    </location>
</feature>
<sequence>MYESFFGLNEKPFSLLPDPSFFYLSKIHREALTLVEYGLYSQSGFTVLTGEVGSGKTTLMRYLLHRLEDDLTIGLISNTHESLGQIMDWVCAAFELNVPPGSKLEQHQAFVDFLLSQYAKGKKTLLIIDEAQNLGLERLEEIRLLSNINADKDLVLQLLLLGQPQLRQQLRRPELEQFVQRVSASYHLGRLTSEETYRYIRHRLETAGGSKEIFTADACHAAFHYSKGIPRIINLICETALVFSYGAGEHLVTGQAIDNLIKSDASNLLFAVDAEDRVPLTEEAIQEFIRSVGVIAAETAGPQDQKANEPDPTADQEPEGERQAPAPRIDRHRDPSAADSPRIEPPRSEEPQPPRRPDASGFADINAKPERSFHSVANRADEAAIPPMDLTQESASTRDELIRYGHLPKRKRTKELVAITAGLCLGFALVLWSALRGYQEPPPQHLDSSAIESEGPGDTTKPPSPPVQREEPARPDPAQAPLAENPSRNRSEQPEAIRVTTNEEPSRPPAPQLPAERSTEAASSIQETTEAAASRPLSDVRTAVAEPEPEPEPEPHQDGMSEIAEAISAMGLNVETLAPDRIRSNFADRIQFGSGSAELDERAKSLLRDFAALAKDRNDLEVLVTAHTDSLGSRTINQSLSELRAAKVADVLIAAGLDPDRVRHAGKGEDQLLVDPGQERTRGPWVNRRIEIDLIEKAPDPRPIAPESDREGSLLPDQLPGKDIGQI</sequence>
<feature type="region of interest" description="Disordered" evidence="4">
    <location>
        <begin position="377"/>
        <end position="396"/>
    </location>
</feature>
<dbReference type="AlphaFoldDB" id="W9V7F7"/>
<dbReference type="InterPro" id="IPR006665">
    <property type="entry name" value="OmpA-like"/>
</dbReference>